<reference evidence="1 2" key="1">
    <citation type="submission" date="2018-09" db="EMBL/GenBank/DDBJ databases">
        <title>Phylogeny of the Shewanellaceae, and recommendation for two new genera, Pseudoshewanella and Parashewanella.</title>
        <authorList>
            <person name="Wang G."/>
        </authorList>
    </citation>
    <scope>NUCLEOTIDE SEQUENCE [LARGE SCALE GENOMIC DNA]</scope>
    <source>
        <strain evidence="1 2">C51</strain>
    </source>
</reference>
<accession>A0A3L8PXH3</accession>
<dbReference type="Proteomes" id="UP000281474">
    <property type="component" value="Unassembled WGS sequence"/>
</dbReference>
<dbReference type="AlphaFoldDB" id="A0A3L8PXH3"/>
<comment type="caution">
    <text evidence="1">The sequence shown here is derived from an EMBL/GenBank/DDBJ whole genome shotgun (WGS) entry which is preliminary data.</text>
</comment>
<sequence>MSPFRYNELNRYLAHFWVFRACSLTFLTVS</sequence>
<dbReference type="EMBL" id="QZEI01000033">
    <property type="protein sequence ID" value="RLV59499.1"/>
    <property type="molecule type" value="Genomic_DNA"/>
</dbReference>
<gene>
    <name evidence="1" type="ORF">D5018_11980</name>
</gene>
<proteinExistence type="predicted"/>
<keyword evidence="2" id="KW-1185">Reference proteome</keyword>
<evidence type="ECO:0000313" key="1">
    <source>
        <dbReference type="EMBL" id="RLV59499.1"/>
    </source>
</evidence>
<protein>
    <submittedName>
        <fullName evidence="1">Uncharacterized protein</fullName>
    </submittedName>
</protein>
<name>A0A3L8PXH3_9GAMM</name>
<evidence type="ECO:0000313" key="2">
    <source>
        <dbReference type="Proteomes" id="UP000281474"/>
    </source>
</evidence>
<organism evidence="1 2">
    <name type="scientific">Parashewanella curva</name>
    <dbReference type="NCBI Taxonomy" id="2338552"/>
    <lineage>
        <taxon>Bacteria</taxon>
        <taxon>Pseudomonadati</taxon>
        <taxon>Pseudomonadota</taxon>
        <taxon>Gammaproteobacteria</taxon>
        <taxon>Alteromonadales</taxon>
        <taxon>Shewanellaceae</taxon>
        <taxon>Parashewanella</taxon>
    </lineage>
</organism>